<feature type="domain" description="Protein FecR C-terminal" evidence="3">
    <location>
        <begin position="322"/>
        <end position="389"/>
    </location>
</feature>
<dbReference type="PANTHER" id="PTHR30273:SF2">
    <property type="entry name" value="PROTEIN FECR"/>
    <property type="match status" value="1"/>
</dbReference>
<dbReference type="Gene3D" id="3.55.50.30">
    <property type="match status" value="1"/>
</dbReference>
<keyword evidence="5" id="KW-1185">Reference proteome</keyword>
<dbReference type="Proteomes" id="UP000190166">
    <property type="component" value="Unassembled WGS sequence"/>
</dbReference>
<gene>
    <name evidence="4" type="ORF">SAMN05660461_3338</name>
</gene>
<keyword evidence="1" id="KW-0472">Membrane</keyword>
<dbReference type="InterPro" id="IPR032508">
    <property type="entry name" value="FecR_C"/>
</dbReference>
<evidence type="ECO:0000259" key="2">
    <source>
        <dbReference type="Pfam" id="PF04773"/>
    </source>
</evidence>
<evidence type="ECO:0000313" key="5">
    <source>
        <dbReference type="Proteomes" id="UP000190166"/>
    </source>
</evidence>
<dbReference type="InterPro" id="IPR006860">
    <property type="entry name" value="FecR"/>
</dbReference>
<protein>
    <submittedName>
        <fullName evidence="4">FecR family protein</fullName>
    </submittedName>
</protein>
<organism evidence="4 5">
    <name type="scientific">Chitinophaga ginsengisegetis</name>
    <dbReference type="NCBI Taxonomy" id="393003"/>
    <lineage>
        <taxon>Bacteria</taxon>
        <taxon>Pseudomonadati</taxon>
        <taxon>Bacteroidota</taxon>
        <taxon>Chitinophagia</taxon>
        <taxon>Chitinophagales</taxon>
        <taxon>Chitinophagaceae</taxon>
        <taxon>Chitinophaga</taxon>
    </lineage>
</organism>
<dbReference type="RefSeq" id="WP_079470623.1">
    <property type="nucleotide sequence ID" value="NZ_FUZZ01000002.1"/>
</dbReference>
<sequence length="391" mass="43427">MEQRITFLLRKSGEEGLTKDEEGELTAFFQDEANRELFNSAAVALPEELSGDVEVNRADWEPMLQHILNADKPGHTSTPVKVLYRKWWQYAAAAVFILVASGVWFFMQQKKQGIMHHIPEVAADIAPGTNKATLQLANGTTIVLSDAQNGVVGQQGNAQVVKMDNGVLAYQPGLQSGGNTVEYNTMITPRGGQYRIILQDGSKVWLNAASSLKYPAVFNGPERVVELTGEAYFEIAAKADQPFRVKSKGQEVLVLGTHFNINAYPDETVTATTLITGKVKVSGAGYAGVMQPGEQVQQQENHRWQLLKNVDTETVMAWKNGYFSFNKANIVTVMRQLARWYDVNVIFETKNTEQAFVGEIPRSVSLEQALEILKFSDIHYVITGRTIKIID</sequence>
<proteinExistence type="predicted"/>
<dbReference type="Pfam" id="PF04773">
    <property type="entry name" value="FecR"/>
    <property type="match status" value="1"/>
</dbReference>
<dbReference type="EMBL" id="FUZZ01000002">
    <property type="protein sequence ID" value="SKD06183.1"/>
    <property type="molecule type" value="Genomic_DNA"/>
</dbReference>
<reference evidence="4 5" key="1">
    <citation type="submission" date="2017-02" db="EMBL/GenBank/DDBJ databases">
        <authorList>
            <person name="Peterson S.W."/>
        </authorList>
    </citation>
    <scope>NUCLEOTIDE SEQUENCE [LARGE SCALE GENOMIC DNA]</scope>
    <source>
        <strain evidence="4 5">DSM 18108</strain>
    </source>
</reference>
<keyword evidence="1" id="KW-1133">Transmembrane helix</keyword>
<dbReference type="Gene3D" id="2.60.120.1440">
    <property type="match status" value="1"/>
</dbReference>
<feature type="transmembrane region" description="Helical" evidence="1">
    <location>
        <begin position="87"/>
        <end position="107"/>
    </location>
</feature>
<dbReference type="GO" id="GO:0016989">
    <property type="term" value="F:sigma factor antagonist activity"/>
    <property type="evidence" value="ECO:0007669"/>
    <property type="project" value="TreeGrafter"/>
</dbReference>
<name>A0A1T5P0X6_9BACT</name>
<evidence type="ECO:0000256" key="1">
    <source>
        <dbReference type="SAM" id="Phobius"/>
    </source>
</evidence>
<dbReference type="PANTHER" id="PTHR30273">
    <property type="entry name" value="PERIPLASMIC SIGNAL SENSOR AND SIGMA FACTOR ACTIVATOR FECR-RELATED"/>
    <property type="match status" value="1"/>
</dbReference>
<accession>A0A1T5P0X6</accession>
<dbReference type="InterPro" id="IPR012373">
    <property type="entry name" value="Ferrdict_sens_TM"/>
</dbReference>
<dbReference type="AlphaFoldDB" id="A0A1T5P0X6"/>
<evidence type="ECO:0000259" key="3">
    <source>
        <dbReference type="Pfam" id="PF16344"/>
    </source>
</evidence>
<dbReference type="Pfam" id="PF16344">
    <property type="entry name" value="FecR_C"/>
    <property type="match status" value="1"/>
</dbReference>
<feature type="domain" description="FecR protein" evidence="2">
    <location>
        <begin position="185"/>
        <end position="280"/>
    </location>
</feature>
<dbReference type="STRING" id="393003.SAMN05660461_3338"/>
<keyword evidence="1" id="KW-0812">Transmembrane</keyword>
<evidence type="ECO:0000313" key="4">
    <source>
        <dbReference type="EMBL" id="SKD06183.1"/>
    </source>
</evidence>